<dbReference type="RefSeq" id="WP_152100003.1">
    <property type="nucleotide sequence ID" value="NZ_AP021861.1"/>
</dbReference>
<comment type="similarity">
    <text evidence="7">Belongs to the dTDP-4-dehydrorhamnose 3,5-epimerase family.</text>
</comment>
<dbReference type="UniPathway" id="UPA00124"/>
<evidence type="ECO:0000256" key="6">
    <source>
        <dbReference type="PIRSR" id="PIRSR600888-3"/>
    </source>
</evidence>
<comment type="pathway">
    <text evidence="7">Carbohydrate biosynthesis; dTDP-L-rhamnose biosynthesis.</text>
</comment>
<gene>
    <name evidence="8" type="ORF">PLANPX_4038</name>
</gene>
<reference evidence="9" key="1">
    <citation type="submission" date="2019-10" db="EMBL/GenBank/DDBJ databases">
        <title>Lacipirellula parvula gen. nov., sp. nov., representing a lineage of planctomycetes widespread in freshwater anoxic habitats, and description of the family Lacipirellulaceae.</title>
        <authorList>
            <person name="Dedysh S.N."/>
            <person name="Kulichevskaya I.S."/>
            <person name="Beletsky A.V."/>
            <person name="Rakitin A.L."/>
            <person name="Mardanov A.V."/>
            <person name="Ivanova A.A."/>
            <person name="Saltykova V.X."/>
            <person name="Rijpstra W.I.C."/>
            <person name="Sinninghe Damste J.S."/>
            <person name="Ravin N.V."/>
        </authorList>
    </citation>
    <scope>NUCLEOTIDE SEQUENCE [LARGE SCALE GENOMIC DNA]</scope>
    <source>
        <strain evidence="9">PX69</strain>
    </source>
</reference>
<comment type="subunit">
    <text evidence="7">Homodimer.</text>
</comment>
<dbReference type="GO" id="GO:0000271">
    <property type="term" value="P:polysaccharide biosynthetic process"/>
    <property type="evidence" value="ECO:0007669"/>
    <property type="project" value="TreeGrafter"/>
</dbReference>
<keyword evidence="9" id="KW-1185">Reference proteome</keyword>
<dbReference type="EC" id="5.1.3.13" evidence="3 7"/>
<evidence type="ECO:0000256" key="3">
    <source>
        <dbReference type="ARBA" id="ARBA00012098"/>
    </source>
</evidence>
<name>A0A5K7XJ64_9BACT</name>
<dbReference type="GO" id="GO:0005829">
    <property type="term" value="C:cytosol"/>
    <property type="evidence" value="ECO:0007669"/>
    <property type="project" value="TreeGrafter"/>
</dbReference>
<evidence type="ECO:0000256" key="1">
    <source>
        <dbReference type="ARBA" id="ARBA00001298"/>
    </source>
</evidence>
<dbReference type="SUPFAM" id="SSF51182">
    <property type="entry name" value="RmlC-like cupins"/>
    <property type="match status" value="1"/>
</dbReference>
<feature type="active site" description="Proton donor" evidence="5">
    <location>
        <position position="130"/>
    </location>
</feature>
<dbReference type="PANTHER" id="PTHR21047">
    <property type="entry name" value="DTDP-6-DEOXY-D-GLUCOSE-3,5 EPIMERASE"/>
    <property type="match status" value="1"/>
</dbReference>
<dbReference type="InterPro" id="IPR014710">
    <property type="entry name" value="RmlC-like_jellyroll"/>
</dbReference>
<evidence type="ECO:0000256" key="2">
    <source>
        <dbReference type="ARBA" id="ARBA00001997"/>
    </source>
</evidence>
<dbReference type="EMBL" id="AP021861">
    <property type="protein sequence ID" value="BBO34426.1"/>
    <property type="molecule type" value="Genomic_DNA"/>
</dbReference>
<sequence length="188" mass="21143">MDIYGTAIEGPLVIEPTVFRDDRGFFIESFHEAKFQSAGLEHTFVQDGHSRSKRRTLRGLHYQNPYPQGKLVSVIRGEIFDVAVDLRRASPTFGRWAGFYLSEDNHRFLYIPPGFAHGFCVTSNVADVTYKCTDFYPAGSEHSIAWNDPQLAIDWPVRNPILSPKDQSAALLAESYCFGDATATMMTV</sequence>
<evidence type="ECO:0000313" key="9">
    <source>
        <dbReference type="Proteomes" id="UP000326837"/>
    </source>
</evidence>
<dbReference type="Proteomes" id="UP000326837">
    <property type="component" value="Chromosome"/>
</dbReference>
<accession>A0A5K7XJ64</accession>
<keyword evidence="7 8" id="KW-0413">Isomerase</keyword>
<feature type="site" description="Participates in a stacking interaction with the thymidine ring of dTDP-4-oxo-6-deoxyglucose" evidence="6">
    <location>
        <position position="136"/>
    </location>
</feature>
<protein>
    <recommendedName>
        <fullName evidence="4 7">dTDP-4-dehydrorhamnose 3,5-epimerase</fullName>
        <ecNumber evidence="3 7">5.1.3.13</ecNumber>
    </recommendedName>
    <alternativeName>
        <fullName evidence="7">Thymidine diphospho-4-keto-rhamnose 3,5-epimerase</fullName>
    </alternativeName>
</protein>
<evidence type="ECO:0000256" key="4">
    <source>
        <dbReference type="ARBA" id="ARBA00019595"/>
    </source>
</evidence>
<dbReference type="GO" id="GO:0019305">
    <property type="term" value="P:dTDP-rhamnose biosynthetic process"/>
    <property type="evidence" value="ECO:0007669"/>
    <property type="project" value="UniProtKB-UniRule"/>
</dbReference>
<dbReference type="KEGG" id="lpav:PLANPX_4038"/>
<dbReference type="InterPro" id="IPR000888">
    <property type="entry name" value="RmlC-like"/>
</dbReference>
<comment type="function">
    <text evidence="2 7">Catalyzes the epimerization of the C3' and C5'positions of dTDP-6-deoxy-D-xylo-4-hexulose, forming dTDP-6-deoxy-L-lyxo-4-hexulose.</text>
</comment>
<evidence type="ECO:0000256" key="7">
    <source>
        <dbReference type="RuleBase" id="RU364069"/>
    </source>
</evidence>
<dbReference type="GO" id="GO:0008830">
    <property type="term" value="F:dTDP-4-dehydrorhamnose 3,5-epimerase activity"/>
    <property type="evidence" value="ECO:0007669"/>
    <property type="project" value="UniProtKB-UniRule"/>
</dbReference>
<organism evidence="8 9">
    <name type="scientific">Lacipirellula parvula</name>
    <dbReference type="NCBI Taxonomy" id="2650471"/>
    <lineage>
        <taxon>Bacteria</taxon>
        <taxon>Pseudomonadati</taxon>
        <taxon>Planctomycetota</taxon>
        <taxon>Planctomycetia</taxon>
        <taxon>Pirellulales</taxon>
        <taxon>Lacipirellulaceae</taxon>
        <taxon>Lacipirellula</taxon>
    </lineage>
</organism>
<feature type="active site" description="Proton acceptor" evidence="5">
    <location>
        <position position="61"/>
    </location>
</feature>
<dbReference type="Pfam" id="PF00908">
    <property type="entry name" value="dTDP_sugar_isom"/>
    <property type="match status" value="1"/>
</dbReference>
<comment type="catalytic activity">
    <reaction evidence="1 7">
        <text>dTDP-4-dehydro-6-deoxy-alpha-D-glucose = dTDP-4-dehydro-beta-L-rhamnose</text>
        <dbReference type="Rhea" id="RHEA:16969"/>
        <dbReference type="ChEBI" id="CHEBI:57649"/>
        <dbReference type="ChEBI" id="CHEBI:62830"/>
        <dbReference type="EC" id="5.1.3.13"/>
    </reaction>
</comment>
<dbReference type="AlphaFoldDB" id="A0A5K7XJ64"/>
<evidence type="ECO:0000256" key="5">
    <source>
        <dbReference type="PIRSR" id="PIRSR600888-1"/>
    </source>
</evidence>
<dbReference type="NCBIfam" id="TIGR01221">
    <property type="entry name" value="rmlC"/>
    <property type="match status" value="1"/>
</dbReference>
<dbReference type="CDD" id="cd00438">
    <property type="entry name" value="cupin_RmlC"/>
    <property type="match status" value="1"/>
</dbReference>
<dbReference type="Gene3D" id="2.60.120.10">
    <property type="entry name" value="Jelly Rolls"/>
    <property type="match status" value="1"/>
</dbReference>
<dbReference type="InterPro" id="IPR011051">
    <property type="entry name" value="RmlC_Cupin_sf"/>
</dbReference>
<proteinExistence type="inferred from homology"/>
<dbReference type="PANTHER" id="PTHR21047:SF2">
    <property type="entry name" value="THYMIDINE DIPHOSPHO-4-KETO-RHAMNOSE 3,5-EPIMERASE"/>
    <property type="match status" value="1"/>
</dbReference>
<evidence type="ECO:0000313" key="8">
    <source>
        <dbReference type="EMBL" id="BBO34426.1"/>
    </source>
</evidence>